<reference evidence="4 5" key="1">
    <citation type="submission" date="2019-08" db="EMBL/GenBank/DDBJ databases">
        <title>In-depth cultivation of the pig gut microbiome towards novel bacterial diversity and tailored functional studies.</title>
        <authorList>
            <person name="Wylensek D."/>
            <person name="Hitch T.C.A."/>
            <person name="Clavel T."/>
        </authorList>
    </citation>
    <scope>NUCLEOTIDE SEQUENCE [LARGE SCALE GENOMIC DNA]</scope>
    <source>
        <strain evidence="4 5">BSM-383-APC-4H</strain>
    </source>
</reference>
<dbReference type="SMART" id="SM00635">
    <property type="entry name" value="BID_2"/>
    <property type="match status" value="2"/>
</dbReference>
<feature type="chain" id="PRO_5038755582" evidence="2">
    <location>
        <begin position="34"/>
        <end position="1578"/>
    </location>
</feature>
<organism evidence="4 5">
    <name type="scientific">Anaerobutyricum soehngenii</name>
    <dbReference type="NCBI Taxonomy" id="105843"/>
    <lineage>
        <taxon>Bacteria</taxon>
        <taxon>Bacillati</taxon>
        <taxon>Bacillota</taxon>
        <taxon>Clostridia</taxon>
        <taxon>Lachnospirales</taxon>
        <taxon>Lachnospiraceae</taxon>
        <taxon>Anaerobutyricum</taxon>
    </lineage>
</organism>
<feature type="domain" description="BIG2" evidence="3">
    <location>
        <begin position="1405"/>
        <end position="1484"/>
    </location>
</feature>
<dbReference type="Pfam" id="PF07523">
    <property type="entry name" value="Big_3"/>
    <property type="match status" value="1"/>
</dbReference>
<feature type="region of interest" description="Disordered" evidence="1">
    <location>
        <begin position="369"/>
        <end position="416"/>
    </location>
</feature>
<dbReference type="Gene3D" id="2.60.40.10">
    <property type="entry name" value="Immunoglobulins"/>
    <property type="match status" value="1"/>
</dbReference>
<feature type="domain" description="BIG2" evidence="3">
    <location>
        <begin position="1493"/>
        <end position="1572"/>
    </location>
</feature>
<dbReference type="InterPro" id="IPR008964">
    <property type="entry name" value="Invasin/intimin_cell_adhesion"/>
</dbReference>
<evidence type="ECO:0000313" key="5">
    <source>
        <dbReference type="Proteomes" id="UP000433359"/>
    </source>
</evidence>
<dbReference type="Gene3D" id="2.60.40.3630">
    <property type="match status" value="1"/>
</dbReference>
<dbReference type="InterPro" id="IPR046240">
    <property type="entry name" value="DUF6273"/>
</dbReference>
<proteinExistence type="predicted"/>
<sequence>MKKQRKHINLSRITAFILSVAMLAGFCPQGVSFADIPVTLPKVNAAENISNPRIVKDSSMDAGQKVTWDCVYFGSYPQSEVTSKDGNIYNALKNATGWDDNNDITIGGTKYRRLKGEDATYATSDDEEQYNWNYNYKTYHYFKYESIKWRVLNRNGSDALLLADIALDDQKYNTDYAKVTWETSSMRSWLNGYGTSVNQPGTDYSRKNFINSAFTSTQRSAIKTTSVVNNNNINYGTAGGKNTSDKVFLLSESEVYNTATAAGYGFVKDYDTYDEARRSRCSTYAYAMGTWRRYDTDAEYTKYNENIWWCLRSPGSYNSGAAAMGSIGWVDRNGEDVNDDDDGMRPALHLNLSSSNLYSYAGTVCSDAMKSGESGTDNPVKPSEPGEPDTPDAPDQPSQPDKPGTATGTRTEESNVDIEIDGGVEFTIPENIPILGGGDISLDYGTIPVTFKREDNTYRIGIGVQDMNKEDWTTFKKFVETQNESYRKGINSLLASKFGTASMGMSVEPEMKAYGYVEGTITKTNGVESAGGKLVVEIKGTASQEWQTVVVVVPVVIKVKGTAGAKADFSVGFDFNKSKVYTKGEVELTIPSVRLTGGIGVSYIADISVYGEAKNLVTVESDGKDNDITASLEGALGVSAKALCFSYEKELLSGSLDYYSSKKKSKARMYARVLPKLKPEAKDYEIQRVDSSSWDGSAVAEQTAKPRSIKRAASAKNISGRVTTLLSDVYASAKPQLLQTASGKKLLIFTTDMGDRTTGNHTAVVYSIYNEQNGWSIPKMIDDDGTADFDAVAAVDGENIYVTWINAKRIFTPEEAEAEDFMTKLTAETEVQAAKIALNGNTGTVTKYPAITDNAIADLHPSITVKNHVPYIAWNSNSANDILKGTGTNTVYLASLNGNAFTTKKLSEENKPVQSVAIGNLDNDVVTAYTLNSGTEENPQVQLTAVNAKGRTTIAANGQNLSPSFAKIDGSSVLLWYAQDAEGSSLNYIDAIDGAVESYIEDDAVISADYTVVDGEDSQLLICSSEKENAEETGRNLYAYVIRDGEVYEPVTLTDLEGYAAVPSGIWNGTAYEYLFTRTDVDITENTVTENTDLCITSVVPQSRLVIGDIDYTQEELMPDKDASITVPVKNNGLMNNNEGSIQIVYNGEVIGQTNLDGGMTPGETKNVTVNFTVPKTMAAKETLKVEAMSGENTTADSTKSIQSAGSELALSVKQEEDNITAVIDNNSAFDTTAALTLKAGDASGKVLKTINLGNVEFYNSVEKTFTKEELKKLGSDTVYMEVSGDAEESIKSDNTAFVYVGTEELKTLDYLTATKTKVTYTKGEKLNMDDLEVTAVYTDGSKAKVTGYTTNVKNIDMSKTGKKQLEILYEEVGIGRKVVMPITVENVKTDNTKANTDTNDNMKSVSSIRLFAISKKIAAGRKITLKATVLPDNASNKKLIWKSSNPKVATVNQRGVVTVKKKTGGKKVTITATATDGSKKYASWKITSMRGIVKKVKITGSKPVKAGKKLKLKAKVTATKKANKKLLWTSSNKKYATVNAKGIVTTKKAARGKTVKITAMATDGSGKKHTVKIKIKK</sequence>
<dbReference type="EMBL" id="VULP01000020">
    <property type="protein sequence ID" value="MSU82633.1"/>
    <property type="molecule type" value="Genomic_DNA"/>
</dbReference>
<evidence type="ECO:0000313" key="4">
    <source>
        <dbReference type="EMBL" id="MSU82633.1"/>
    </source>
</evidence>
<accession>A0A6N7YE32</accession>
<protein>
    <submittedName>
        <fullName evidence="4">Ig domain-containing protein</fullName>
    </submittedName>
</protein>
<evidence type="ECO:0000256" key="1">
    <source>
        <dbReference type="SAM" id="MobiDB-lite"/>
    </source>
</evidence>
<keyword evidence="2" id="KW-0732">Signal</keyword>
<dbReference type="Pfam" id="PF19789">
    <property type="entry name" value="DUF6273"/>
    <property type="match status" value="1"/>
</dbReference>
<dbReference type="Pfam" id="PF07705">
    <property type="entry name" value="CARDB"/>
    <property type="match status" value="1"/>
</dbReference>
<dbReference type="InterPro" id="IPR003343">
    <property type="entry name" value="Big_2"/>
</dbReference>
<dbReference type="InterPro" id="IPR013783">
    <property type="entry name" value="Ig-like_fold"/>
</dbReference>
<gene>
    <name evidence="4" type="ORF">FYJ25_09850</name>
</gene>
<dbReference type="Gene3D" id="2.60.40.1080">
    <property type="match status" value="2"/>
</dbReference>
<evidence type="ECO:0000256" key="2">
    <source>
        <dbReference type="SAM" id="SignalP"/>
    </source>
</evidence>
<feature type="signal peptide" evidence="2">
    <location>
        <begin position="1"/>
        <end position="33"/>
    </location>
</feature>
<dbReference type="RefSeq" id="WP_154581198.1">
    <property type="nucleotide sequence ID" value="NZ_VULP01000020.1"/>
</dbReference>
<dbReference type="SUPFAM" id="SSF49373">
    <property type="entry name" value="Invasin/intimin cell-adhesion fragments"/>
    <property type="match status" value="2"/>
</dbReference>
<dbReference type="SUPFAM" id="SSF82171">
    <property type="entry name" value="DPP6 N-terminal domain-like"/>
    <property type="match status" value="1"/>
</dbReference>
<name>A0A6N7YE32_9FIRM</name>
<comment type="caution">
    <text evidence="4">The sequence shown here is derived from an EMBL/GenBank/DDBJ whole genome shotgun (WGS) entry which is preliminary data.</text>
</comment>
<dbReference type="Proteomes" id="UP000433359">
    <property type="component" value="Unassembled WGS sequence"/>
</dbReference>
<evidence type="ECO:0000259" key="3">
    <source>
        <dbReference type="SMART" id="SM00635"/>
    </source>
</evidence>
<dbReference type="InterPro" id="IPR022038">
    <property type="entry name" value="Ig-like_bact"/>
</dbReference>
<dbReference type="Pfam" id="PF02368">
    <property type="entry name" value="Big_2"/>
    <property type="match status" value="2"/>
</dbReference>
<dbReference type="InterPro" id="IPR011635">
    <property type="entry name" value="CARDB"/>
</dbReference>